<feature type="compositionally biased region" description="Basic residues" evidence="1">
    <location>
        <begin position="151"/>
        <end position="160"/>
    </location>
</feature>
<feature type="region of interest" description="Disordered" evidence="1">
    <location>
        <begin position="144"/>
        <end position="209"/>
    </location>
</feature>
<organism evidence="2 3">
    <name type="scientific">Theobroma cacao</name>
    <name type="common">Cacao</name>
    <name type="synonym">Cocoa</name>
    <dbReference type="NCBI Taxonomy" id="3641"/>
    <lineage>
        <taxon>Eukaryota</taxon>
        <taxon>Viridiplantae</taxon>
        <taxon>Streptophyta</taxon>
        <taxon>Embryophyta</taxon>
        <taxon>Tracheophyta</taxon>
        <taxon>Spermatophyta</taxon>
        <taxon>Magnoliopsida</taxon>
        <taxon>eudicotyledons</taxon>
        <taxon>Gunneridae</taxon>
        <taxon>Pentapetalae</taxon>
        <taxon>rosids</taxon>
        <taxon>malvids</taxon>
        <taxon>Malvales</taxon>
        <taxon>Malvaceae</taxon>
        <taxon>Byttnerioideae</taxon>
        <taxon>Theobroma</taxon>
    </lineage>
</organism>
<accession>A0AB32VVW3</accession>
<reference evidence="2" key="1">
    <citation type="journal article" date="1997" name="Nucleic Acids Res.">
        <title>tRNAscan-SE: a program for improved detection of transfer RNA genes in genomic sequence.</title>
        <authorList>
            <person name="Lowe T.M."/>
            <person name="Eddy S.R."/>
        </authorList>
    </citation>
    <scope>NUCLEOTIDE SEQUENCE [LARGE SCALE GENOMIC DNA]</scope>
    <source>
        <strain evidence="2">r\B97-61/B2</strain>
    </source>
</reference>
<dbReference type="Proteomes" id="UP000694886">
    <property type="component" value="Chromosome 2"/>
</dbReference>
<evidence type="ECO:0000313" key="2">
    <source>
        <dbReference type="Proteomes" id="UP000694886"/>
    </source>
</evidence>
<name>A0AB32VVW3_THECC</name>
<gene>
    <name evidence="3" type="primary">LOC18608935</name>
</gene>
<feature type="region of interest" description="Disordered" evidence="1">
    <location>
        <begin position="1"/>
        <end position="22"/>
    </location>
</feature>
<dbReference type="PANTHER" id="PTHR31903">
    <property type="entry name" value="F12F1.11-RELATED"/>
    <property type="match status" value="1"/>
</dbReference>
<feature type="compositionally biased region" description="Low complexity" evidence="1">
    <location>
        <begin position="11"/>
        <end position="22"/>
    </location>
</feature>
<dbReference type="Gramene" id="Tc02v2_t017160.1">
    <property type="protein sequence ID" value="Tc02v2_p017160.1"/>
    <property type="gene ID" value="Tc02v2_g017160"/>
</dbReference>
<dbReference type="PANTHER" id="PTHR31903:SF4">
    <property type="entry name" value="OS11G0490300 PROTEIN"/>
    <property type="match status" value="1"/>
</dbReference>
<proteinExistence type="predicted"/>
<evidence type="ECO:0000313" key="3">
    <source>
        <dbReference type="RefSeq" id="XP_017970081.1"/>
    </source>
</evidence>
<dbReference type="RefSeq" id="XP_017970081.1">
    <property type="nucleotide sequence ID" value="XM_018114592.1"/>
</dbReference>
<dbReference type="PROSITE" id="PS51257">
    <property type="entry name" value="PROKAR_LIPOPROTEIN"/>
    <property type="match status" value="1"/>
</dbReference>
<evidence type="ECO:0000256" key="1">
    <source>
        <dbReference type="SAM" id="MobiDB-lite"/>
    </source>
</evidence>
<protein>
    <submittedName>
        <fullName evidence="3">Uncharacterized protein LOC18608935</fullName>
    </submittedName>
</protein>
<dbReference type="AlphaFoldDB" id="A0AB32VVW3"/>
<dbReference type="KEGG" id="tcc:18608935"/>
<reference evidence="3" key="2">
    <citation type="submission" date="2025-08" db="UniProtKB">
        <authorList>
            <consortium name="RefSeq"/>
        </authorList>
    </citation>
    <scope>IDENTIFICATION</scope>
</reference>
<feature type="region of interest" description="Disordered" evidence="1">
    <location>
        <begin position="72"/>
        <end position="100"/>
    </location>
</feature>
<sequence length="271" mass="29817">MKLKNKGRVFPSPSSSSSSSSSSCEDYLSILKLLPAAILALASVLSLEDREVLAYMITRSLKTTTTATNSSLISQDYSSKKRSSKKPPPTASKLTQKNGALPHKPPVFDCDCFDCYTSYWFRWDSSPNRELIHQVIEAFEDHLTNGEAQKPSKKNIRPKKRDSTSKVASRVPDSPVGDLPVQPDQEVLVSESSSTDEASVFNDDVTSREKDVKEEVADAAEVTEEFAVVEDAEVEIRTAATSSHKGLARKVLPDVLGLLNSRLWGLWNPNV</sequence>
<dbReference type="GeneID" id="18608935"/>